<accession>A0A2Z5Y0D7</accession>
<evidence type="ECO:0000313" key="2">
    <source>
        <dbReference type="Proteomes" id="UP000269226"/>
    </source>
</evidence>
<dbReference type="AlphaFoldDB" id="A0A2Z5Y0D7"/>
<gene>
    <name evidence="1" type="ORF">DAT561_0117</name>
</gene>
<proteinExistence type="predicted"/>
<protein>
    <submittedName>
        <fullName evidence="1">Uncharacterized protein</fullName>
    </submittedName>
</protein>
<dbReference type="Proteomes" id="UP000269226">
    <property type="component" value="Chromosome"/>
</dbReference>
<sequence>MAILISRNQNCFFIGLNEKMKKFFRIKNRRIGFLIDELFLL</sequence>
<dbReference type="EMBL" id="AP018492">
    <property type="protein sequence ID" value="BBC60285.1"/>
    <property type="molecule type" value="Genomic_DNA"/>
</dbReference>
<evidence type="ECO:0000313" key="1">
    <source>
        <dbReference type="EMBL" id="BBC60285.1"/>
    </source>
</evidence>
<name>A0A2Z5Y0D7_9ENTE</name>
<reference evidence="1 2" key="1">
    <citation type="submission" date="2018-01" db="EMBL/GenBank/DDBJ databases">
        <title>Whole genome sequence of Melissococcus plutonius DAT561.</title>
        <authorList>
            <person name="Okumura K."/>
            <person name="Takamatsu D."/>
            <person name="Okura M."/>
        </authorList>
    </citation>
    <scope>NUCLEOTIDE SEQUENCE [LARGE SCALE GENOMIC DNA]</scope>
    <source>
        <strain evidence="1 2">DAT561</strain>
    </source>
</reference>
<organism evidence="1 2">
    <name type="scientific">Melissococcus plutonius</name>
    <dbReference type="NCBI Taxonomy" id="33970"/>
    <lineage>
        <taxon>Bacteria</taxon>
        <taxon>Bacillati</taxon>
        <taxon>Bacillota</taxon>
        <taxon>Bacilli</taxon>
        <taxon>Lactobacillales</taxon>
        <taxon>Enterococcaceae</taxon>
        <taxon>Melissococcus</taxon>
    </lineage>
</organism>